<feature type="transmembrane region" description="Helical" evidence="7">
    <location>
        <begin position="233"/>
        <end position="255"/>
    </location>
</feature>
<dbReference type="AlphaFoldDB" id="A0A1B9GZ46"/>
<dbReference type="SUPFAM" id="SSF103473">
    <property type="entry name" value="MFS general substrate transporter"/>
    <property type="match status" value="1"/>
</dbReference>
<dbReference type="Gene3D" id="1.20.1250.20">
    <property type="entry name" value="MFS general substrate transporter like domains"/>
    <property type="match status" value="1"/>
</dbReference>
<dbReference type="Pfam" id="PF07690">
    <property type="entry name" value="MFS_1"/>
    <property type="match status" value="1"/>
</dbReference>
<dbReference type="EMBL" id="KI669496">
    <property type="protein sequence ID" value="OCF36275.1"/>
    <property type="molecule type" value="Genomic_DNA"/>
</dbReference>
<keyword evidence="5 7" id="KW-0472">Membrane</keyword>
<accession>A0A1B9GZ46</accession>
<dbReference type="InterPro" id="IPR011701">
    <property type="entry name" value="MFS"/>
</dbReference>
<protein>
    <recommendedName>
        <fullName evidence="8">Major facilitator superfamily (MFS) profile domain-containing protein</fullName>
    </recommendedName>
</protein>
<sequence length="553" mass="60368">MPITQRQPSPLNRHQTDVEGYPDAAAPAHVPSPALLSPFPTSTNSGGSSTHARIKRRTPVPYASLLPLQAQRIAEGLTYAIIFPYINQMILDMGVEEKSVGVWSAIAESVMMGTEAISAPFYGPLADRFGRRPVLIVLELLWGVFGTLFGFSTSVWMAIMMRGALGLLAGCGVISRTMVGEMCDKSNRVQAFALFSPALVIGMTLAPVLGGFLANPVPRLLSPSWTLFVKYPYLPPALLTGSTAIISGILSIMFLPETLRPTKLHVDLNDPEKSANSGLRGLLRYLPFQKVLFLYGMQNAVQYSWEAIYPLYGFTSKNLGGLGVSTQALGLVLGLSAGLSIAMTVLVFPIFHGSMTESTCLKVCLSAYPVAVLFFPVIWAMSYPYEGDNLPFSAWIVISMQMIMRRAGDFAATQLDTLVLDFIPGPEHLASANAITFSVAAIGRAFGPFIISYFFSLSTHFASPFSPGRQLVWVIFILLSIPSIILAHRLLDEGPNNKEDREDDAERYELLSEHERERHLTVVEGRGGVSQDASRPSSSIEVYSEEAIRYRAS</sequence>
<reference evidence="10" key="2">
    <citation type="submission" date="2013-12" db="EMBL/GenBank/DDBJ databases">
        <title>Evolution of pathogenesis and genome organization in the Tremellales.</title>
        <authorList>
            <person name="Cuomo C."/>
            <person name="Litvintseva A."/>
            <person name="Heitman J."/>
            <person name="Chen Y."/>
            <person name="Sun S."/>
            <person name="Springer D."/>
            <person name="Dromer F."/>
            <person name="Young S."/>
            <person name="Zeng Q."/>
            <person name="Chapman S."/>
            <person name="Gujja S."/>
            <person name="Saif S."/>
            <person name="Birren B."/>
        </authorList>
    </citation>
    <scope>NUCLEOTIDE SEQUENCE [LARGE SCALE GENOMIC DNA]</scope>
    <source>
        <strain evidence="10">BCC8398</strain>
    </source>
</reference>
<dbReference type="OrthoDB" id="419616at2759"/>
<feature type="compositionally biased region" description="Polar residues" evidence="6">
    <location>
        <begin position="1"/>
        <end position="13"/>
    </location>
</feature>
<dbReference type="PANTHER" id="PTHR23504:SF15">
    <property type="entry name" value="MAJOR FACILITATOR SUPERFAMILY (MFS) PROFILE DOMAIN-CONTAINING PROTEIN"/>
    <property type="match status" value="1"/>
</dbReference>
<feature type="compositionally biased region" description="Polar residues" evidence="6">
    <location>
        <begin position="39"/>
        <end position="51"/>
    </location>
</feature>
<evidence type="ECO:0000256" key="1">
    <source>
        <dbReference type="ARBA" id="ARBA00004141"/>
    </source>
</evidence>
<feature type="transmembrane region" description="Helical" evidence="7">
    <location>
        <begin position="291"/>
        <end position="308"/>
    </location>
</feature>
<dbReference type="PANTHER" id="PTHR23504">
    <property type="entry name" value="MAJOR FACILITATOR SUPERFAMILY DOMAIN-CONTAINING PROTEIN 10"/>
    <property type="match status" value="1"/>
</dbReference>
<evidence type="ECO:0000256" key="7">
    <source>
        <dbReference type="SAM" id="Phobius"/>
    </source>
</evidence>
<feature type="transmembrane region" description="Helical" evidence="7">
    <location>
        <begin position="328"/>
        <end position="351"/>
    </location>
</feature>
<dbReference type="InterPro" id="IPR020846">
    <property type="entry name" value="MFS_dom"/>
</dbReference>
<organism evidence="9 10">
    <name type="scientific">Kwoniella heveanensis BCC8398</name>
    <dbReference type="NCBI Taxonomy" id="1296120"/>
    <lineage>
        <taxon>Eukaryota</taxon>
        <taxon>Fungi</taxon>
        <taxon>Dikarya</taxon>
        <taxon>Basidiomycota</taxon>
        <taxon>Agaricomycotina</taxon>
        <taxon>Tremellomycetes</taxon>
        <taxon>Tremellales</taxon>
        <taxon>Cryptococcaceae</taxon>
        <taxon>Kwoniella</taxon>
    </lineage>
</organism>
<name>A0A1B9GZ46_9TREE</name>
<dbReference type="GO" id="GO:0016020">
    <property type="term" value="C:membrane"/>
    <property type="evidence" value="ECO:0007669"/>
    <property type="project" value="UniProtKB-SubCell"/>
</dbReference>
<evidence type="ECO:0000256" key="5">
    <source>
        <dbReference type="ARBA" id="ARBA00023136"/>
    </source>
</evidence>
<feature type="transmembrane region" description="Helical" evidence="7">
    <location>
        <begin position="134"/>
        <end position="153"/>
    </location>
</feature>
<feature type="transmembrane region" description="Helical" evidence="7">
    <location>
        <begin position="159"/>
        <end position="179"/>
    </location>
</feature>
<evidence type="ECO:0000256" key="4">
    <source>
        <dbReference type="ARBA" id="ARBA00022989"/>
    </source>
</evidence>
<dbReference type="Proteomes" id="UP000092666">
    <property type="component" value="Unassembled WGS sequence"/>
</dbReference>
<evidence type="ECO:0000256" key="2">
    <source>
        <dbReference type="ARBA" id="ARBA00022448"/>
    </source>
</evidence>
<evidence type="ECO:0000256" key="3">
    <source>
        <dbReference type="ARBA" id="ARBA00022692"/>
    </source>
</evidence>
<keyword evidence="4 7" id="KW-1133">Transmembrane helix</keyword>
<evidence type="ECO:0000256" key="6">
    <source>
        <dbReference type="SAM" id="MobiDB-lite"/>
    </source>
</evidence>
<gene>
    <name evidence="9" type="ORF">I316_02149</name>
</gene>
<feature type="transmembrane region" description="Helical" evidence="7">
    <location>
        <begin position="429"/>
        <end position="451"/>
    </location>
</feature>
<keyword evidence="3 7" id="KW-0812">Transmembrane</keyword>
<keyword evidence="10" id="KW-1185">Reference proteome</keyword>
<evidence type="ECO:0000313" key="10">
    <source>
        <dbReference type="Proteomes" id="UP000092666"/>
    </source>
</evidence>
<feature type="transmembrane region" description="Helical" evidence="7">
    <location>
        <begin position="191"/>
        <end position="213"/>
    </location>
</feature>
<reference evidence="9 10" key="1">
    <citation type="submission" date="2013-07" db="EMBL/GenBank/DDBJ databases">
        <title>The Genome Sequence of Cryptococcus heveanensis BCC8398.</title>
        <authorList>
            <consortium name="The Broad Institute Genome Sequencing Platform"/>
            <person name="Cuomo C."/>
            <person name="Litvintseva A."/>
            <person name="Chen Y."/>
            <person name="Heitman J."/>
            <person name="Sun S."/>
            <person name="Springer D."/>
            <person name="Dromer F."/>
            <person name="Young S.K."/>
            <person name="Zeng Q."/>
            <person name="Gargeya S."/>
            <person name="Fitzgerald M."/>
            <person name="Abouelleil A."/>
            <person name="Alvarado L."/>
            <person name="Berlin A.M."/>
            <person name="Chapman S.B."/>
            <person name="Dewar J."/>
            <person name="Goldberg J."/>
            <person name="Griggs A."/>
            <person name="Gujja S."/>
            <person name="Hansen M."/>
            <person name="Howarth C."/>
            <person name="Imamovic A."/>
            <person name="Larimer J."/>
            <person name="McCowan C."/>
            <person name="Murphy C."/>
            <person name="Pearson M."/>
            <person name="Priest M."/>
            <person name="Roberts A."/>
            <person name="Saif S."/>
            <person name="Shea T."/>
            <person name="Sykes S."/>
            <person name="Wortman J."/>
            <person name="Nusbaum C."/>
            <person name="Birren B."/>
        </authorList>
    </citation>
    <scope>NUCLEOTIDE SEQUENCE [LARGE SCALE GENOMIC DNA]</scope>
    <source>
        <strain evidence="9 10">BCC8398</strain>
    </source>
</reference>
<feature type="transmembrane region" description="Helical" evidence="7">
    <location>
        <begin position="363"/>
        <end position="384"/>
    </location>
</feature>
<dbReference type="GO" id="GO:0022857">
    <property type="term" value="F:transmembrane transporter activity"/>
    <property type="evidence" value="ECO:0007669"/>
    <property type="project" value="InterPro"/>
</dbReference>
<dbReference type="PROSITE" id="PS50850">
    <property type="entry name" value="MFS"/>
    <property type="match status" value="1"/>
</dbReference>
<feature type="region of interest" description="Disordered" evidence="6">
    <location>
        <begin position="1"/>
        <end position="53"/>
    </location>
</feature>
<keyword evidence="2" id="KW-0813">Transport</keyword>
<evidence type="ECO:0000259" key="8">
    <source>
        <dbReference type="PROSITE" id="PS50850"/>
    </source>
</evidence>
<feature type="transmembrane region" description="Helical" evidence="7">
    <location>
        <begin position="471"/>
        <end position="491"/>
    </location>
</feature>
<comment type="subcellular location">
    <subcellularLocation>
        <location evidence="1">Membrane</location>
        <topology evidence="1">Multi-pass membrane protein</topology>
    </subcellularLocation>
</comment>
<dbReference type="InterPro" id="IPR036259">
    <property type="entry name" value="MFS_trans_sf"/>
</dbReference>
<feature type="domain" description="Major facilitator superfamily (MFS) profile" evidence="8">
    <location>
        <begin position="64"/>
        <end position="495"/>
    </location>
</feature>
<evidence type="ECO:0000313" key="9">
    <source>
        <dbReference type="EMBL" id="OCF36275.1"/>
    </source>
</evidence>
<proteinExistence type="predicted"/>